<dbReference type="SUPFAM" id="SSF117281">
    <property type="entry name" value="Kelch motif"/>
    <property type="match status" value="1"/>
</dbReference>
<keyword evidence="9 11" id="KW-0472">Membrane</keyword>
<feature type="transmembrane region" description="Helical" evidence="11">
    <location>
        <begin position="554"/>
        <end position="575"/>
    </location>
</feature>
<keyword evidence="4" id="KW-1003">Cell membrane</keyword>
<dbReference type="Proteomes" id="UP000287701">
    <property type="component" value="Chromosome"/>
</dbReference>
<evidence type="ECO:0000256" key="6">
    <source>
        <dbReference type="ARBA" id="ARBA00022989"/>
    </source>
</evidence>
<evidence type="ECO:0000256" key="1">
    <source>
        <dbReference type="ARBA" id="ARBA00004651"/>
    </source>
</evidence>
<evidence type="ECO:0000256" key="9">
    <source>
        <dbReference type="ARBA" id="ARBA00023136"/>
    </source>
</evidence>
<dbReference type="CDD" id="cd11495">
    <property type="entry name" value="SLC5sbd_NIS-like_u3"/>
    <property type="match status" value="1"/>
</dbReference>
<dbReference type="AlphaFoldDB" id="A0A410JS74"/>
<keyword evidence="12" id="KW-0732">Signal</keyword>
<dbReference type="PROSITE" id="PS50283">
    <property type="entry name" value="NA_SOLUT_SYMP_3"/>
    <property type="match status" value="1"/>
</dbReference>
<keyword evidence="3" id="KW-0813">Transport</keyword>
<dbReference type="PANTHER" id="PTHR42985">
    <property type="entry name" value="SODIUM-COUPLED MONOCARBOXYLATE TRANSPORTER"/>
    <property type="match status" value="1"/>
</dbReference>
<dbReference type="InterPro" id="IPR001734">
    <property type="entry name" value="Na/solute_symporter"/>
</dbReference>
<keyword evidence="7" id="KW-0915">Sodium</keyword>
<keyword evidence="6 11" id="KW-1133">Transmembrane helix</keyword>
<evidence type="ECO:0000256" key="3">
    <source>
        <dbReference type="ARBA" id="ARBA00022448"/>
    </source>
</evidence>
<dbReference type="GO" id="GO:0005886">
    <property type="term" value="C:plasma membrane"/>
    <property type="evidence" value="ECO:0007669"/>
    <property type="project" value="UniProtKB-SubCell"/>
</dbReference>
<accession>A0A410JS74</accession>
<comment type="similarity">
    <text evidence="2">Belongs to the sodium:solute symporter (SSF) (TC 2.A.21) family.</text>
</comment>
<feature type="transmembrane region" description="Helical" evidence="11">
    <location>
        <begin position="493"/>
        <end position="513"/>
    </location>
</feature>
<feature type="chain" id="PRO_5019112478" evidence="12">
    <location>
        <begin position="25"/>
        <end position="868"/>
    </location>
</feature>
<evidence type="ECO:0000313" key="13">
    <source>
        <dbReference type="EMBL" id="QAR31027.1"/>
    </source>
</evidence>
<comment type="subcellular location">
    <subcellularLocation>
        <location evidence="1">Cell membrane</location>
        <topology evidence="1">Multi-pass membrane protein</topology>
    </subcellularLocation>
</comment>
<dbReference type="Gene3D" id="1.20.1730.10">
    <property type="entry name" value="Sodium/glucose cotransporter"/>
    <property type="match status" value="1"/>
</dbReference>
<dbReference type="GO" id="GO:0006814">
    <property type="term" value="P:sodium ion transport"/>
    <property type="evidence" value="ECO:0007669"/>
    <property type="project" value="UniProtKB-KW"/>
</dbReference>
<evidence type="ECO:0000313" key="14">
    <source>
        <dbReference type="Proteomes" id="UP000287701"/>
    </source>
</evidence>
<name>A0A410JS74_ORNRH</name>
<proteinExistence type="inferred from homology"/>
<evidence type="ECO:0000256" key="12">
    <source>
        <dbReference type="SAM" id="SignalP"/>
    </source>
</evidence>
<keyword evidence="8" id="KW-0406">Ion transport</keyword>
<protein>
    <submittedName>
        <fullName evidence="13">Sodium:solute symporter</fullName>
    </submittedName>
</protein>
<organism evidence="13 14">
    <name type="scientific">Ornithobacterium rhinotracheale</name>
    <dbReference type="NCBI Taxonomy" id="28251"/>
    <lineage>
        <taxon>Bacteria</taxon>
        <taxon>Pseudomonadati</taxon>
        <taxon>Bacteroidota</taxon>
        <taxon>Flavobacteriia</taxon>
        <taxon>Flavobacteriales</taxon>
        <taxon>Weeksellaceae</taxon>
        <taxon>Ornithobacterium</taxon>
    </lineage>
</organism>
<keyword evidence="5 11" id="KW-0812">Transmembrane</keyword>
<feature type="transmembrane region" description="Helical" evidence="11">
    <location>
        <begin position="379"/>
        <end position="398"/>
    </location>
</feature>
<dbReference type="Gene3D" id="2.120.10.80">
    <property type="entry name" value="Kelch-type beta propeller"/>
    <property type="match status" value="1"/>
</dbReference>
<feature type="signal peptide" evidence="12">
    <location>
        <begin position="1"/>
        <end position="24"/>
    </location>
</feature>
<feature type="transmembrane region" description="Helical" evidence="11">
    <location>
        <begin position="777"/>
        <end position="797"/>
    </location>
</feature>
<dbReference type="GO" id="GO:0015293">
    <property type="term" value="F:symporter activity"/>
    <property type="evidence" value="ECO:0007669"/>
    <property type="project" value="TreeGrafter"/>
</dbReference>
<evidence type="ECO:0000256" key="7">
    <source>
        <dbReference type="ARBA" id="ARBA00023053"/>
    </source>
</evidence>
<evidence type="ECO:0000256" key="5">
    <source>
        <dbReference type="ARBA" id="ARBA00022692"/>
    </source>
</evidence>
<feature type="transmembrane region" description="Helical" evidence="11">
    <location>
        <begin position="689"/>
        <end position="711"/>
    </location>
</feature>
<dbReference type="EMBL" id="CP035107">
    <property type="protein sequence ID" value="QAR31027.1"/>
    <property type="molecule type" value="Genomic_DNA"/>
</dbReference>
<evidence type="ECO:0000256" key="8">
    <source>
        <dbReference type="ARBA" id="ARBA00023065"/>
    </source>
</evidence>
<dbReference type="RefSeq" id="WP_128501482.1">
    <property type="nucleotide sequence ID" value="NZ_CP035107.1"/>
</dbReference>
<evidence type="ECO:0000256" key="10">
    <source>
        <dbReference type="ARBA" id="ARBA00023201"/>
    </source>
</evidence>
<evidence type="ECO:0000256" key="2">
    <source>
        <dbReference type="ARBA" id="ARBA00006434"/>
    </source>
</evidence>
<dbReference type="InterPro" id="IPR038377">
    <property type="entry name" value="Na/Glc_symporter_sf"/>
</dbReference>
<feature type="transmembrane region" description="Helical" evidence="11">
    <location>
        <begin position="450"/>
        <end position="472"/>
    </location>
</feature>
<evidence type="ECO:0000256" key="4">
    <source>
        <dbReference type="ARBA" id="ARBA00022475"/>
    </source>
</evidence>
<dbReference type="InterPro" id="IPR015915">
    <property type="entry name" value="Kelch-typ_b-propeller"/>
</dbReference>
<dbReference type="Pfam" id="PF24996">
    <property type="entry name" value="NANM"/>
    <property type="match status" value="1"/>
</dbReference>
<dbReference type="InterPro" id="IPR051163">
    <property type="entry name" value="Sodium:Solute_Symporter_SSF"/>
</dbReference>
<reference evidence="13 14" key="1">
    <citation type="submission" date="2019-01" db="EMBL/GenBank/DDBJ databases">
        <title>Whole Genome of Ornithobacterium rhinotracheale FARPER-174b.</title>
        <authorList>
            <person name="Tataje-Lavanda L.A."/>
            <person name="Montalvan A."/>
            <person name="Montesinos R."/>
            <person name="Zimic M."/>
            <person name="Fernandez-Sanchez M."/>
            <person name="Fernandez-Diaz M."/>
        </authorList>
    </citation>
    <scope>NUCLEOTIDE SEQUENCE [LARGE SCALE GENOMIC DNA]</scope>
    <source>
        <strain evidence="13 14">FARPER-174b</strain>
    </source>
</reference>
<feature type="transmembrane region" description="Helical" evidence="11">
    <location>
        <begin position="804"/>
        <end position="820"/>
    </location>
</feature>
<dbReference type="Pfam" id="PF00474">
    <property type="entry name" value="SSF"/>
    <property type="match status" value="1"/>
</dbReference>
<dbReference type="InterPro" id="IPR056734">
    <property type="entry name" value="NANM"/>
</dbReference>
<feature type="transmembrane region" description="Helical" evidence="11">
    <location>
        <begin position="644"/>
        <end position="669"/>
    </location>
</feature>
<feature type="transmembrane region" description="Helical" evidence="11">
    <location>
        <begin position="418"/>
        <end position="438"/>
    </location>
</feature>
<sequence>MRTLRHILALYFSLFMAFALVAQSQINANEIYNFESLKNKNFNEGLAGSAFGKVGEYFIVAGGSSFPDGKPWQNGKKYLSKEVFIFKQNKDKELELIYQGEKLPQAIAEPAYVSLKEGLLILGGQTENGYSDKVYLIRYQKGKVVLEGYPSLPAPVRAAAACELNGEVYILGGQLENGTSSKQFLALNLDRKDRWHHLPDYPHPVSGAALVAQQDGNGVSLFALGGRSQALGELTTFYADVFNYSKNQWVRKQNIQIEQKDFPLAVASAGAVGASSIVIVGGDHGETFHQVEKAIQQENISLRDSLWVNHQGFNKRVLVYNTITDAWFAMKEDLKNPTAVTGAVSDKQSLYIMGGEERAGVRSPQIMHYEFQDKSNFGWVNYAVLILYFGGMLLLGFFFMKNNNNTEDYFKASGRIPWWAAGISIFATTLSAITFISIPAKTYASDWRMFMFNMSIILAAPFIIKYFLPFFLRFNFDTAYQYLEVRFNRLTRWVAATLFLLFMVSRIAIVLFLPSLALNAVTGFSVYYSILIMSIVTIIYSTSGGMEAVVWGDVIQGFILIVGAFAALIFMLMGVEGGLSGFWDTTLEYHKMKTFDFDFNFSEPVFWVVLLGGFANTIISYTSDQSVVQRYMTTKDEKSTQKSIWLNGIISVPVSVLFFLLGTGLFAFYKSNPADFSITNPNVDSVFPQFIVSEMPIGFAGLLIAAIFAAAMSTLSSNINSASAVLVNDFYKIITPNIALKKQMKVAQISGILIGLLGMAMALILATWNITSLWDQFNTFLGLLTSGLGALFILGIFFPRVNGISALLGVICGVVILYIVKEKTSLSFLLYGLVGLVASIGFALIFSLFIKNEKDNQGLTWKTRELKK</sequence>
<keyword evidence="10" id="KW-0739">Sodium transport</keyword>
<gene>
    <name evidence="13" type="ORF">EQP59_06615</name>
</gene>
<feature type="transmembrane region" description="Helical" evidence="11">
    <location>
        <begin position="605"/>
        <end position="623"/>
    </location>
</feature>
<feature type="transmembrane region" description="Helical" evidence="11">
    <location>
        <begin position="826"/>
        <end position="850"/>
    </location>
</feature>
<dbReference type="NCBIfam" id="TIGR00813">
    <property type="entry name" value="sss"/>
    <property type="match status" value="1"/>
</dbReference>
<evidence type="ECO:0000256" key="11">
    <source>
        <dbReference type="SAM" id="Phobius"/>
    </source>
</evidence>
<dbReference type="PANTHER" id="PTHR42985:SF40">
    <property type="entry name" value="LD47995P-RELATED"/>
    <property type="match status" value="1"/>
</dbReference>
<dbReference type="OrthoDB" id="9803597at2"/>
<feature type="transmembrane region" description="Helical" evidence="11">
    <location>
        <begin position="751"/>
        <end position="771"/>
    </location>
</feature>
<feature type="transmembrane region" description="Helical" evidence="11">
    <location>
        <begin position="525"/>
        <end position="542"/>
    </location>
</feature>